<gene>
    <name evidence="6" type="ORF">FPZ11_14990</name>
</gene>
<proteinExistence type="predicted"/>
<dbReference type="EMBL" id="CP042305">
    <property type="protein sequence ID" value="QDZ15907.1"/>
    <property type="molecule type" value="Genomic_DNA"/>
</dbReference>
<evidence type="ECO:0000313" key="7">
    <source>
        <dbReference type="Proteomes" id="UP000320216"/>
    </source>
</evidence>
<dbReference type="GO" id="GO:0016787">
    <property type="term" value="F:hydrolase activity"/>
    <property type="evidence" value="ECO:0007669"/>
    <property type="project" value="UniProtKB-KW"/>
</dbReference>
<evidence type="ECO:0000256" key="2">
    <source>
        <dbReference type="ARBA" id="ARBA00022723"/>
    </source>
</evidence>
<reference evidence="6 7" key="1">
    <citation type="submission" date="2019-07" db="EMBL/GenBank/DDBJ databases">
        <title>Full genome sequence of Humibacter sp. WJ7-1.</title>
        <authorList>
            <person name="Im W.-T."/>
        </authorList>
    </citation>
    <scope>NUCLEOTIDE SEQUENCE [LARGE SCALE GENOMIC DNA]</scope>
    <source>
        <strain evidence="6 7">WJ7-1</strain>
    </source>
</reference>
<dbReference type="SUPFAM" id="SSF88713">
    <property type="entry name" value="Glycoside hydrolase/deacetylase"/>
    <property type="match status" value="1"/>
</dbReference>
<dbReference type="Gene3D" id="3.20.20.370">
    <property type="entry name" value="Glycoside hydrolase/deacetylase"/>
    <property type="match status" value="1"/>
</dbReference>
<dbReference type="PANTHER" id="PTHR31609">
    <property type="entry name" value="YDJC DEACETYLASE FAMILY MEMBER"/>
    <property type="match status" value="1"/>
</dbReference>
<dbReference type="OrthoDB" id="9774177at2"/>
<dbReference type="RefSeq" id="WP_146321941.1">
    <property type="nucleotide sequence ID" value="NZ_CP042305.1"/>
</dbReference>
<keyword evidence="5" id="KW-0119">Carbohydrate metabolism</keyword>
<comment type="cofactor">
    <cofactor evidence="1">
        <name>Mg(2+)</name>
        <dbReference type="ChEBI" id="CHEBI:18420"/>
    </cofactor>
</comment>
<dbReference type="InterPro" id="IPR011330">
    <property type="entry name" value="Glyco_hydro/deAcase_b/a-brl"/>
</dbReference>
<keyword evidence="2" id="KW-0479">Metal-binding</keyword>
<accession>A0A5B8M5L7</accession>
<name>A0A5B8M5L7_9MICO</name>
<keyword evidence="4" id="KW-0460">Magnesium</keyword>
<evidence type="ECO:0000256" key="1">
    <source>
        <dbReference type="ARBA" id="ARBA00001946"/>
    </source>
</evidence>
<protein>
    <submittedName>
        <fullName evidence="6">ChbG/HpnK family deacetylase</fullName>
    </submittedName>
</protein>
<dbReference type="GO" id="GO:0005975">
    <property type="term" value="P:carbohydrate metabolic process"/>
    <property type="evidence" value="ECO:0007669"/>
    <property type="project" value="InterPro"/>
</dbReference>
<dbReference type="AlphaFoldDB" id="A0A5B8M5L7"/>
<organism evidence="6 7">
    <name type="scientific">Humibacter ginsenosidimutans</name>
    <dbReference type="NCBI Taxonomy" id="2599293"/>
    <lineage>
        <taxon>Bacteria</taxon>
        <taxon>Bacillati</taxon>
        <taxon>Actinomycetota</taxon>
        <taxon>Actinomycetes</taxon>
        <taxon>Micrococcales</taxon>
        <taxon>Microbacteriaceae</taxon>
        <taxon>Humibacter</taxon>
    </lineage>
</organism>
<dbReference type="GO" id="GO:0046872">
    <property type="term" value="F:metal ion binding"/>
    <property type="evidence" value="ECO:0007669"/>
    <property type="project" value="UniProtKB-KW"/>
</dbReference>
<dbReference type="PANTHER" id="PTHR31609:SF1">
    <property type="entry name" value="CARBOHYDRATE DEACETYLASE"/>
    <property type="match status" value="1"/>
</dbReference>
<dbReference type="Pfam" id="PF04794">
    <property type="entry name" value="YdjC"/>
    <property type="match status" value="1"/>
</dbReference>
<evidence type="ECO:0000256" key="4">
    <source>
        <dbReference type="ARBA" id="ARBA00022842"/>
    </source>
</evidence>
<dbReference type="KEGG" id="huw:FPZ11_14990"/>
<evidence type="ECO:0000256" key="5">
    <source>
        <dbReference type="ARBA" id="ARBA00023277"/>
    </source>
</evidence>
<evidence type="ECO:0000313" key="6">
    <source>
        <dbReference type="EMBL" id="QDZ15907.1"/>
    </source>
</evidence>
<keyword evidence="7" id="KW-1185">Reference proteome</keyword>
<keyword evidence="3" id="KW-0378">Hydrolase</keyword>
<dbReference type="Proteomes" id="UP000320216">
    <property type="component" value="Chromosome"/>
</dbReference>
<dbReference type="InterPro" id="IPR006879">
    <property type="entry name" value="YdjC-like"/>
</dbReference>
<sequence length="273" mass="29145">MTRTLVITADDFGRDPGTTDTILALLDDGAITATTLIAVADNAERAAEGAIARGTSPHLHGTLTRDRGAVWHPLSGRSSLMDADGLLFDDPAAFDATATTDDAFAELDAQLAWMRARGLDPAAVDSHAGTLYGLNGRSWLADALRWCAANELAFRLPRDARAYFGDALPAPLAHAHARAVAYADRLGVSLPHAILTNHADADELGDYEALRDSLIERLAELPEGASELFLHPSAPGAVPGPAGVAREWEARLLRDDRWHAAIEREGIHLVAAW</sequence>
<dbReference type="GO" id="GO:0019213">
    <property type="term" value="F:deacetylase activity"/>
    <property type="evidence" value="ECO:0007669"/>
    <property type="project" value="TreeGrafter"/>
</dbReference>
<evidence type="ECO:0000256" key="3">
    <source>
        <dbReference type="ARBA" id="ARBA00022801"/>
    </source>
</evidence>